<keyword evidence="6" id="KW-0676">Redox-active center</keyword>
<evidence type="ECO:0000256" key="2">
    <source>
        <dbReference type="ARBA" id="ARBA00009130"/>
    </source>
</evidence>
<evidence type="ECO:0000313" key="9">
    <source>
        <dbReference type="EMBL" id="MDT2253411.1"/>
    </source>
</evidence>
<evidence type="ECO:0000256" key="1">
    <source>
        <dbReference type="ARBA" id="ARBA00001974"/>
    </source>
</evidence>
<name>A0AAP5N1D4_9BACL</name>
<dbReference type="RefSeq" id="WP_023482531.1">
    <property type="nucleotide sequence ID" value="NZ_CBCRXL010000013.1"/>
</dbReference>
<dbReference type="GO" id="GO:0050451">
    <property type="term" value="F:CoA-disulfide reductase (NADPH) activity"/>
    <property type="evidence" value="ECO:0007669"/>
    <property type="project" value="UniProtKB-EC"/>
</dbReference>
<dbReference type="AlphaFoldDB" id="A0AAP5N1D4"/>
<dbReference type="PRINTS" id="PR00411">
    <property type="entry name" value="PNDRDTASEI"/>
</dbReference>
<dbReference type="SUPFAM" id="SSF51905">
    <property type="entry name" value="FAD/NAD(P)-binding domain"/>
    <property type="match status" value="1"/>
</dbReference>
<proteinExistence type="inferred from homology"/>
<evidence type="ECO:0000313" key="10">
    <source>
        <dbReference type="Proteomes" id="UP001259239"/>
    </source>
</evidence>
<dbReference type="Proteomes" id="UP001259239">
    <property type="component" value="Unassembled WGS sequence"/>
</dbReference>
<organism evidence="9 10">
    <name type="scientific">Paenibacillus larvae</name>
    <dbReference type="NCBI Taxonomy" id="1464"/>
    <lineage>
        <taxon>Bacteria</taxon>
        <taxon>Bacillati</taxon>
        <taxon>Bacillota</taxon>
        <taxon>Bacilli</taxon>
        <taxon>Bacillales</taxon>
        <taxon>Paenibacillaceae</taxon>
        <taxon>Paenibacillus</taxon>
    </lineage>
</organism>
<dbReference type="InterPro" id="IPR050260">
    <property type="entry name" value="FAD-bd_OxRdtase"/>
</dbReference>
<protein>
    <submittedName>
        <fullName evidence="9">CoA-disulfide reductase</fullName>
        <ecNumber evidence="9">1.8.1.14</ecNumber>
    </submittedName>
</protein>
<dbReference type="EC" id="1.8.1.14" evidence="9"/>
<dbReference type="PANTHER" id="PTHR43429">
    <property type="entry name" value="PYRIDINE NUCLEOTIDE-DISULFIDE OXIDOREDUCTASE DOMAIN-CONTAINING"/>
    <property type="match status" value="1"/>
</dbReference>
<dbReference type="NCBIfam" id="NF007123">
    <property type="entry name" value="PRK09564.1"/>
    <property type="match status" value="1"/>
</dbReference>
<comment type="similarity">
    <text evidence="2">Belongs to the class-III pyridine nucleotide-disulfide oxidoreductase family.</text>
</comment>
<evidence type="ECO:0000256" key="4">
    <source>
        <dbReference type="ARBA" id="ARBA00022827"/>
    </source>
</evidence>
<evidence type="ECO:0000256" key="6">
    <source>
        <dbReference type="ARBA" id="ARBA00023284"/>
    </source>
</evidence>
<reference evidence="9" key="1">
    <citation type="journal article" date="2023" name="J. Vet. Diagn. Invest.">
        <title>Oxytetracycline-resistant Paenibacillus larvae identified in commercial beekeeping operations in Saskatchewan using pooled honey sampling.</title>
        <authorList>
            <person name="Obshta O."/>
            <person name="Zabrodski M.W."/>
            <person name="Soomro T."/>
            <person name="Wilson G."/>
            <person name="Masood F."/>
            <person name="Thebeau J."/>
            <person name="Silva M.C.B."/>
            <person name="Biganski S."/>
            <person name="Kozii I.V."/>
            <person name="Koziy R.V."/>
            <person name="Raza M.F."/>
            <person name="Jose M.S."/>
            <person name="Simko E."/>
            <person name="Wood S.C."/>
        </authorList>
    </citation>
    <scope>NUCLEOTIDE SEQUENCE</scope>
    <source>
        <strain evidence="9">PL001</strain>
    </source>
</reference>
<dbReference type="EMBL" id="JARQGV010000004">
    <property type="protein sequence ID" value="MDT2253411.1"/>
    <property type="molecule type" value="Genomic_DNA"/>
</dbReference>
<keyword evidence="3" id="KW-0285">Flavoprotein</keyword>
<dbReference type="PANTHER" id="PTHR43429:SF1">
    <property type="entry name" value="NAD(P)H SULFUR OXIDOREDUCTASE (COA-DEPENDENT)"/>
    <property type="match status" value="1"/>
</dbReference>
<dbReference type="Pfam" id="PF02852">
    <property type="entry name" value="Pyr_redox_dim"/>
    <property type="match status" value="1"/>
</dbReference>
<keyword evidence="5 9" id="KW-0560">Oxidoreductase</keyword>
<evidence type="ECO:0000259" key="7">
    <source>
        <dbReference type="Pfam" id="PF02852"/>
    </source>
</evidence>
<gene>
    <name evidence="9" type="ORF">P7H09_19735</name>
</gene>
<evidence type="ECO:0000256" key="3">
    <source>
        <dbReference type="ARBA" id="ARBA00022630"/>
    </source>
</evidence>
<reference evidence="9" key="2">
    <citation type="submission" date="2023-03" db="EMBL/GenBank/DDBJ databases">
        <authorList>
            <person name="Obshta O."/>
            <person name="Zabrodski M.W."/>
            <person name="Soomro T."/>
            <person name="Wilson G."/>
            <person name="Masood F."/>
            <person name="Thebeau J."/>
            <person name="Bezerra Da Silva M.C."/>
            <person name="Raza F."/>
            <person name="Biganski S."/>
            <person name="Jose M."/>
            <person name="Camilli M."/>
            <person name="Kozii I.V."/>
            <person name="Kozii R.V."/>
            <person name="Simko E."/>
            <person name="Wood S.C."/>
        </authorList>
    </citation>
    <scope>NUCLEOTIDE SEQUENCE</scope>
    <source>
        <strain evidence="9">PL001</strain>
    </source>
</reference>
<comment type="caution">
    <text evidence="9">The sequence shown here is derived from an EMBL/GenBank/DDBJ whole genome shotgun (WGS) entry which is preliminary data.</text>
</comment>
<dbReference type="InterPro" id="IPR036188">
    <property type="entry name" value="FAD/NAD-bd_sf"/>
</dbReference>
<dbReference type="Gene3D" id="3.50.50.60">
    <property type="entry name" value="FAD/NAD(P)-binding domain"/>
    <property type="match status" value="2"/>
</dbReference>
<dbReference type="PRINTS" id="PR00368">
    <property type="entry name" value="FADPNR"/>
</dbReference>
<sequence>MRIIIIGGVAAGMSAAAKARRMDREADIVVYEMTEEVSFGACGLPYFVGDFFEDPNRMIARTKEQFEQTGIPVFTKHQVVAVDPDQKTLQVRNMATGEEFGDYYDKMMIATGARAVIPPFCNRELNNIFTLKSMADGRALKAAALKEEHKQIVVIGAGYIGVEVVEAMKALGKNVRLIQLDARVLPDSFDEEITKRMEAELVAHGVQLHLNESVKGFVGEHMVEGVETDYGSYQADLVVVATGVRPNTEFLKETGVEMLDNGALIINAHGETSLPDIYAAGDCASVHHLIKGRPVYIPLATTANKIGRIVGENLAGQKSEFRGTLGSACVKVMDLEAGRTGISEREAKQMGIPYKTVTILDKNQTNYYPGQSDIHVKLIYHAETKVILGGQIIGKNGAVLRVDVLASAIYSKMTTEELGMLDLCYAPPFARTWDVLNTAGNVAK</sequence>
<dbReference type="Pfam" id="PF07992">
    <property type="entry name" value="Pyr_redox_2"/>
    <property type="match status" value="1"/>
</dbReference>
<feature type="domain" description="FAD/NAD(P)-binding" evidence="8">
    <location>
        <begin position="1"/>
        <end position="303"/>
    </location>
</feature>
<keyword evidence="4" id="KW-0274">FAD</keyword>
<dbReference type="InterPro" id="IPR016156">
    <property type="entry name" value="FAD/NAD-linked_Rdtase_dimer_sf"/>
</dbReference>
<dbReference type="SUPFAM" id="SSF55424">
    <property type="entry name" value="FAD/NAD-linked reductases, dimerisation (C-terminal) domain"/>
    <property type="match status" value="1"/>
</dbReference>
<comment type="cofactor">
    <cofactor evidence="1">
        <name>FAD</name>
        <dbReference type="ChEBI" id="CHEBI:57692"/>
    </cofactor>
</comment>
<dbReference type="InterPro" id="IPR004099">
    <property type="entry name" value="Pyr_nucl-diS_OxRdtase_dimer"/>
</dbReference>
<evidence type="ECO:0000256" key="5">
    <source>
        <dbReference type="ARBA" id="ARBA00023002"/>
    </source>
</evidence>
<accession>A0AAP5N1D4</accession>
<feature type="domain" description="Pyridine nucleotide-disulphide oxidoreductase dimerisation" evidence="7">
    <location>
        <begin position="329"/>
        <end position="432"/>
    </location>
</feature>
<dbReference type="InterPro" id="IPR023753">
    <property type="entry name" value="FAD/NAD-binding_dom"/>
</dbReference>
<evidence type="ECO:0000259" key="8">
    <source>
        <dbReference type="Pfam" id="PF07992"/>
    </source>
</evidence>